<organism evidence="4 6">
    <name type="scientific">Roseburia intestinalis</name>
    <dbReference type="NCBI Taxonomy" id="166486"/>
    <lineage>
        <taxon>Bacteria</taxon>
        <taxon>Bacillati</taxon>
        <taxon>Bacillota</taxon>
        <taxon>Clostridia</taxon>
        <taxon>Lachnospirales</taxon>
        <taxon>Lachnospiraceae</taxon>
        <taxon>Roseburia</taxon>
    </lineage>
</organism>
<dbReference type="AlphaFoldDB" id="A0A173VN99"/>
<dbReference type="EMBL" id="CYXZ01000030">
    <property type="protein sequence ID" value="CUN28701.1"/>
    <property type="molecule type" value="Genomic_DNA"/>
</dbReference>
<dbReference type="PANTHER" id="PTHR43584">
    <property type="entry name" value="NUCLEOTIDYL TRANSFERASE"/>
    <property type="match status" value="1"/>
</dbReference>
<dbReference type="InterPro" id="IPR005835">
    <property type="entry name" value="NTP_transferase_dom"/>
</dbReference>
<dbReference type="Pfam" id="PF00483">
    <property type="entry name" value="NTP_transferase"/>
    <property type="match status" value="1"/>
</dbReference>
<keyword evidence="5" id="KW-0418">Kinase</keyword>
<keyword evidence="1 4" id="KW-0808">Transferase</keyword>
<sequence>MKENEIAILMAAGLGTRMRPLTEHIPKPLVSVCGTPLIETVIQGLQLRGVKKIYVVVGYLKEKFTYLEEKYANLKLIENKEYLEKNNISSLYAVGDILGSADCFICEADLYVTDKTVFLKEFSQSCYFGKMVLGYSADWAFTVDNRRIVKIGKGGIDAYNMAGVSYWKKEDAYLIRTAIQKAYQTPGHESLFWDEIVNQELNDIFVTVEKIPSDCIVEIDTLEELQQMDNTYEMAK</sequence>
<evidence type="ECO:0000259" key="3">
    <source>
        <dbReference type="Pfam" id="PF00483"/>
    </source>
</evidence>
<evidence type="ECO:0000256" key="2">
    <source>
        <dbReference type="ARBA" id="ARBA00022695"/>
    </source>
</evidence>
<dbReference type="PaxDb" id="166486-ERS852572_03237"/>
<dbReference type="OrthoDB" id="9803871at2"/>
<dbReference type="PANTHER" id="PTHR43584:SF5">
    <property type="entry name" value="PROTEIN LICC"/>
    <property type="match status" value="1"/>
</dbReference>
<dbReference type="STRING" id="166486.ERS852572_03237"/>
<dbReference type="RefSeq" id="WP_055195698.1">
    <property type="nucleotide sequence ID" value="NZ_CABIYH010000030.1"/>
</dbReference>
<dbReference type="GO" id="GO:0003983">
    <property type="term" value="F:UTP:glucose-1-phosphate uridylyltransferase activity"/>
    <property type="evidence" value="ECO:0007669"/>
    <property type="project" value="UniProtKB-EC"/>
</dbReference>
<evidence type="ECO:0000313" key="7">
    <source>
        <dbReference type="Proteomes" id="UP000283586"/>
    </source>
</evidence>
<dbReference type="CDD" id="cd02523">
    <property type="entry name" value="PC_cytidylyltransferase"/>
    <property type="match status" value="1"/>
</dbReference>
<evidence type="ECO:0000313" key="4">
    <source>
        <dbReference type="EMBL" id="CUN28701.1"/>
    </source>
</evidence>
<proteinExistence type="predicted"/>
<feature type="domain" description="Nucleotidyl transferase" evidence="3">
    <location>
        <begin position="7"/>
        <end position="115"/>
    </location>
</feature>
<evidence type="ECO:0000313" key="6">
    <source>
        <dbReference type="Proteomes" id="UP000095350"/>
    </source>
</evidence>
<dbReference type="InterPro" id="IPR029044">
    <property type="entry name" value="Nucleotide-diphossugar_trans"/>
</dbReference>
<evidence type="ECO:0000256" key="1">
    <source>
        <dbReference type="ARBA" id="ARBA00022679"/>
    </source>
</evidence>
<dbReference type="InterPro" id="IPR050065">
    <property type="entry name" value="GlmU-like"/>
</dbReference>
<dbReference type="Proteomes" id="UP000283586">
    <property type="component" value="Unassembled WGS sequence"/>
</dbReference>
<dbReference type="Gene3D" id="3.90.550.10">
    <property type="entry name" value="Spore Coat Polysaccharide Biosynthesis Protein SpsA, Chain A"/>
    <property type="match status" value="1"/>
</dbReference>
<reference evidence="4 6" key="1">
    <citation type="submission" date="2015-09" db="EMBL/GenBank/DDBJ databases">
        <authorList>
            <consortium name="Pathogen Informatics"/>
        </authorList>
    </citation>
    <scope>NUCLEOTIDE SEQUENCE [LARGE SCALE GENOMIC DNA]</scope>
    <source>
        <strain evidence="4 6">2789STDY5834960</strain>
    </source>
</reference>
<accession>A0A173VN99</accession>
<evidence type="ECO:0000313" key="5">
    <source>
        <dbReference type="EMBL" id="RHN04203.1"/>
    </source>
</evidence>
<protein>
    <submittedName>
        <fullName evidence="5">Choline kinase</fullName>
    </submittedName>
    <submittedName>
        <fullName evidence="4">UTP--glucose-1-phosphate uridylyltransferase</fullName>
        <ecNumber evidence="4">2.7.7.9</ecNumber>
    </submittedName>
</protein>
<dbReference type="GO" id="GO:0016301">
    <property type="term" value="F:kinase activity"/>
    <property type="evidence" value="ECO:0007669"/>
    <property type="project" value="UniProtKB-KW"/>
</dbReference>
<dbReference type="EC" id="2.7.7.9" evidence="4"/>
<dbReference type="SUPFAM" id="SSF53448">
    <property type="entry name" value="Nucleotide-diphospho-sugar transferases"/>
    <property type="match status" value="1"/>
</dbReference>
<dbReference type="Proteomes" id="UP000095350">
    <property type="component" value="Unassembled WGS sequence"/>
</dbReference>
<gene>
    <name evidence="4" type="primary">gtaB</name>
    <name evidence="5" type="ORF">DWZ31_16905</name>
    <name evidence="4" type="ORF">ERS852572_03237</name>
</gene>
<reference evidence="5 7" key="2">
    <citation type="submission" date="2018-08" db="EMBL/GenBank/DDBJ databases">
        <title>A genome reference for cultivated species of the human gut microbiota.</title>
        <authorList>
            <person name="Zou Y."/>
            <person name="Xue W."/>
            <person name="Luo G."/>
        </authorList>
    </citation>
    <scope>NUCLEOTIDE SEQUENCE [LARGE SCALE GENOMIC DNA]</scope>
    <source>
        <strain evidence="5 7">AF31-21AC</strain>
    </source>
</reference>
<keyword evidence="2 4" id="KW-0548">Nucleotidyltransferase</keyword>
<dbReference type="EMBL" id="QRQN01000027">
    <property type="protein sequence ID" value="RHN04203.1"/>
    <property type="molecule type" value="Genomic_DNA"/>
</dbReference>
<name>A0A173VN99_9FIRM</name>